<evidence type="ECO:0000256" key="8">
    <source>
        <dbReference type="SAM" id="Phobius"/>
    </source>
</evidence>
<keyword evidence="8" id="KW-1133">Transmembrane helix</keyword>
<feature type="transmembrane region" description="Helical" evidence="8">
    <location>
        <begin position="32"/>
        <end position="55"/>
    </location>
</feature>
<evidence type="ECO:0000256" key="3">
    <source>
        <dbReference type="ARBA" id="ARBA00016054"/>
    </source>
</evidence>
<dbReference type="Proteomes" id="UP001180531">
    <property type="component" value="Unassembled WGS sequence"/>
</dbReference>
<keyword evidence="4" id="KW-0964">Secreted</keyword>
<organism evidence="10 11">
    <name type="scientific">Streptomyces hesseae</name>
    <dbReference type="NCBI Taxonomy" id="3075519"/>
    <lineage>
        <taxon>Bacteria</taxon>
        <taxon>Bacillati</taxon>
        <taxon>Actinomycetota</taxon>
        <taxon>Actinomycetes</taxon>
        <taxon>Kitasatosporales</taxon>
        <taxon>Streptomycetaceae</taxon>
        <taxon>Streptomyces</taxon>
    </lineage>
</organism>
<evidence type="ECO:0000256" key="4">
    <source>
        <dbReference type="ARBA" id="ARBA00022525"/>
    </source>
</evidence>
<keyword evidence="11" id="KW-1185">Reference proteome</keyword>
<dbReference type="RefSeq" id="WP_311615915.1">
    <property type="nucleotide sequence ID" value="NZ_JAVRFI010000036.1"/>
</dbReference>
<dbReference type="Pfam" id="PF07174">
    <property type="entry name" value="FAP"/>
    <property type="match status" value="1"/>
</dbReference>
<comment type="caution">
    <text evidence="10">The sequence shown here is derived from an EMBL/GenBank/DDBJ whole genome shotgun (WGS) entry which is preliminary data.</text>
</comment>
<evidence type="ECO:0000313" key="10">
    <source>
        <dbReference type="EMBL" id="MDT0453749.1"/>
    </source>
</evidence>
<comment type="subcellular location">
    <subcellularLocation>
        <location evidence="1">Secreted</location>
    </subcellularLocation>
</comment>
<evidence type="ECO:0000256" key="7">
    <source>
        <dbReference type="SAM" id="MobiDB-lite"/>
    </source>
</evidence>
<reference evidence="10" key="1">
    <citation type="submission" date="2024-05" db="EMBL/GenBank/DDBJ databases">
        <title>30 novel species of actinomycetes from the DSMZ collection.</title>
        <authorList>
            <person name="Nouioui I."/>
        </authorList>
    </citation>
    <scope>NUCLEOTIDE SEQUENCE</scope>
    <source>
        <strain evidence="10">DSM 40473</strain>
    </source>
</reference>
<protein>
    <recommendedName>
        <fullName evidence="3">Alanine and proline-rich secreted protein Apa</fullName>
    </recommendedName>
    <alternativeName>
        <fullName evidence="6">Fibronectin attachment protein</fullName>
    </alternativeName>
</protein>
<feature type="domain" description="Fibronectin-attachment" evidence="9">
    <location>
        <begin position="69"/>
        <end position="151"/>
    </location>
</feature>
<evidence type="ECO:0000313" key="11">
    <source>
        <dbReference type="Proteomes" id="UP001180531"/>
    </source>
</evidence>
<dbReference type="EMBL" id="JAVRFI010000036">
    <property type="protein sequence ID" value="MDT0453749.1"/>
    <property type="molecule type" value="Genomic_DNA"/>
</dbReference>
<evidence type="ECO:0000259" key="9">
    <source>
        <dbReference type="Pfam" id="PF07174"/>
    </source>
</evidence>
<evidence type="ECO:0000256" key="6">
    <source>
        <dbReference type="ARBA" id="ARBA00031042"/>
    </source>
</evidence>
<evidence type="ECO:0000256" key="1">
    <source>
        <dbReference type="ARBA" id="ARBA00004613"/>
    </source>
</evidence>
<proteinExistence type="inferred from homology"/>
<keyword evidence="8" id="KW-0812">Transmembrane</keyword>
<dbReference type="InterPro" id="IPR010801">
    <property type="entry name" value="FAP"/>
</dbReference>
<comment type="similarity">
    <text evidence="2">Belongs to the Apa family.</text>
</comment>
<evidence type="ECO:0000256" key="2">
    <source>
        <dbReference type="ARBA" id="ARBA00005477"/>
    </source>
</evidence>
<accession>A0ABU2T0N0</accession>
<keyword evidence="5" id="KW-0732">Signal</keyword>
<name>A0ABU2T0N0_9ACTN</name>
<gene>
    <name evidence="10" type="ORF">RM609_32420</name>
</gene>
<sequence>MTSLTPTPPQPFHTPHPAYAPRPTPPWRAKGTMMAVGLTALVVLLAGVGTLAWWLTRDVDDSPLAGRPRVNNTAAGLSYAIPAGWEHDAAKDAKLMSAFTSQMVKKPGAGAEEDALGAVVMAGRSRQVVPASGLRQQTEHAARSNAEFFFPDRPATLEDSHPAKVGDQPAHSVTLKISGPKGSTDHLRMTVTTIDNRRTSFVMGLYGDTPTATTGKEVDAVLRSTAAR</sequence>
<evidence type="ECO:0000256" key="5">
    <source>
        <dbReference type="ARBA" id="ARBA00022729"/>
    </source>
</evidence>
<feature type="region of interest" description="Disordered" evidence="7">
    <location>
        <begin position="1"/>
        <end position="25"/>
    </location>
</feature>
<keyword evidence="8" id="KW-0472">Membrane</keyword>